<feature type="domain" description="DAGKc" evidence="5">
    <location>
        <begin position="11"/>
        <end position="137"/>
    </location>
</feature>
<comment type="caution">
    <text evidence="6">The sequence shown here is derived from an EMBL/GenBank/DDBJ whole genome shotgun (WGS) entry which is preliminary data.</text>
</comment>
<dbReference type="Gene3D" id="2.60.200.40">
    <property type="match status" value="1"/>
</dbReference>
<keyword evidence="4" id="KW-0067">ATP-binding</keyword>
<keyword evidence="3 6" id="KW-0418">Kinase</keyword>
<evidence type="ECO:0000256" key="1">
    <source>
        <dbReference type="ARBA" id="ARBA00022679"/>
    </source>
</evidence>
<keyword evidence="2" id="KW-0547">Nucleotide-binding</keyword>
<evidence type="ECO:0000256" key="4">
    <source>
        <dbReference type="ARBA" id="ARBA00022840"/>
    </source>
</evidence>
<dbReference type="Pfam" id="PF00781">
    <property type="entry name" value="DAGK_cat"/>
    <property type="match status" value="1"/>
</dbReference>
<dbReference type="Proteomes" id="UP000663859">
    <property type="component" value="Unassembled WGS sequence"/>
</dbReference>
<evidence type="ECO:0000259" key="5">
    <source>
        <dbReference type="PROSITE" id="PS50146"/>
    </source>
</evidence>
<evidence type="ECO:0000313" key="7">
    <source>
        <dbReference type="Proteomes" id="UP000663859"/>
    </source>
</evidence>
<dbReference type="InterPro" id="IPR050187">
    <property type="entry name" value="Lipid_Phosphate_FormReg"/>
</dbReference>
<dbReference type="InterPro" id="IPR001206">
    <property type="entry name" value="Diacylglycerol_kinase_cat_dom"/>
</dbReference>
<dbReference type="Gene3D" id="3.40.50.10330">
    <property type="entry name" value="Probable inorganic polyphosphate/atp-NAD kinase, domain 1"/>
    <property type="match status" value="1"/>
</dbReference>
<dbReference type="Pfam" id="PF19279">
    <property type="entry name" value="YegS_C"/>
    <property type="match status" value="1"/>
</dbReference>
<organism evidence="6 7">
    <name type="scientific">Candidatus Methylacidithermus pantelleriae</name>
    <dbReference type="NCBI Taxonomy" id="2744239"/>
    <lineage>
        <taxon>Bacteria</taxon>
        <taxon>Pseudomonadati</taxon>
        <taxon>Verrucomicrobiota</taxon>
        <taxon>Methylacidiphilae</taxon>
        <taxon>Methylacidiphilales</taxon>
        <taxon>Methylacidiphilaceae</taxon>
        <taxon>Candidatus Methylacidithermus</taxon>
    </lineage>
</organism>
<dbReference type="NCBIfam" id="TIGR00147">
    <property type="entry name" value="YegS/Rv2252/BmrU family lipid kinase"/>
    <property type="match status" value="1"/>
</dbReference>
<dbReference type="InterPro" id="IPR045540">
    <property type="entry name" value="YegS/DAGK_C"/>
</dbReference>
<sequence>MFWGHVPPGPTVIEPVCIIFNPAARGQKAGRLYRRLQTIAPEAQIYCTEKTGDARSLAKLAVEEGYPLIVAAGGDGTVNEVVNGVAGNPVVLGVLPLGTVNVVAWELGIPRQLEVAWKVVRQGTTRRLDLGRANGRYFVQMFGAGLDAQALQRTSAPFRRTFGPASYVVHAIRISLERRCPTLVIESCGRVRGQGAFLLVGNGRFYGGPFRVFPTARPDDGVLDVCLFEKADFWPLLRYASGVLSGRHPHVRGVSYFPCRDLRVASHGEVPYQVDGEVAGSLPCRVEVLPSSLQVRVGAR</sequence>
<protein>
    <submittedName>
        <fullName evidence="6">Putative Diacylglycerol kinase</fullName>
        <ecNumber evidence="6">2.7.1.107</ecNumber>
    </submittedName>
</protein>
<dbReference type="InterPro" id="IPR016064">
    <property type="entry name" value="NAD/diacylglycerol_kinase_sf"/>
</dbReference>
<dbReference type="InterPro" id="IPR005218">
    <property type="entry name" value="Diacylglycerol/lipid_kinase"/>
</dbReference>
<dbReference type="PROSITE" id="PS50146">
    <property type="entry name" value="DAGK"/>
    <property type="match status" value="1"/>
</dbReference>
<evidence type="ECO:0000256" key="2">
    <source>
        <dbReference type="ARBA" id="ARBA00022741"/>
    </source>
</evidence>
<dbReference type="PANTHER" id="PTHR12358:SF54">
    <property type="entry name" value="SPHINGOSINE KINASE RELATED PROTEIN"/>
    <property type="match status" value="1"/>
</dbReference>
<evidence type="ECO:0000256" key="3">
    <source>
        <dbReference type="ARBA" id="ARBA00022777"/>
    </source>
</evidence>
<dbReference type="PANTHER" id="PTHR12358">
    <property type="entry name" value="SPHINGOSINE KINASE"/>
    <property type="match status" value="1"/>
</dbReference>
<keyword evidence="1 6" id="KW-0808">Transferase</keyword>
<dbReference type="EMBL" id="CAJNOB010000023">
    <property type="protein sequence ID" value="CAF0698817.1"/>
    <property type="molecule type" value="Genomic_DNA"/>
</dbReference>
<dbReference type="GO" id="GO:0005524">
    <property type="term" value="F:ATP binding"/>
    <property type="evidence" value="ECO:0007669"/>
    <property type="project" value="UniProtKB-KW"/>
</dbReference>
<accession>A0A8J2FSH8</accession>
<proteinExistence type="predicted"/>
<dbReference type="AlphaFoldDB" id="A0A8J2FSH8"/>
<dbReference type="InterPro" id="IPR017438">
    <property type="entry name" value="ATP-NAD_kinase_N"/>
</dbReference>
<gene>
    <name evidence="6" type="ORF">MPNT_30028</name>
</gene>
<dbReference type="GO" id="GO:0004143">
    <property type="term" value="F:ATP-dependent diacylglycerol kinase activity"/>
    <property type="evidence" value="ECO:0007669"/>
    <property type="project" value="UniProtKB-EC"/>
</dbReference>
<keyword evidence="7" id="KW-1185">Reference proteome</keyword>
<name>A0A8J2FSH8_9BACT</name>
<dbReference type="EC" id="2.7.1.107" evidence="6"/>
<dbReference type="SMART" id="SM00046">
    <property type="entry name" value="DAGKc"/>
    <property type="match status" value="1"/>
</dbReference>
<dbReference type="SUPFAM" id="SSF111331">
    <property type="entry name" value="NAD kinase/diacylglycerol kinase-like"/>
    <property type="match status" value="1"/>
</dbReference>
<reference evidence="6" key="1">
    <citation type="submission" date="2021-02" db="EMBL/GenBank/DDBJ databases">
        <authorList>
            <person name="Cremers G."/>
            <person name="Picone N."/>
        </authorList>
    </citation>
    <scope>NUCLEOTIDE SEQUENCE</scope>
    <source>
        <strain evidence="6">PQ17</strain>
    </source>
</reference>
<dbReference type="GO" id="GO:0008654">
    <property type="term" value="P:phospholipid biosynthetic process"/>
    <property type="evidence" value="ECO:0007669"/>
    <property type="project" value="InterPro"/>
</dbReference>
<evidence type="ECO:0000313" key="6">
    <source>
        <dbReference type="EMBL" id="CAF0698817.1"/>
    </source>
</evidence>